<proteinExistence type="predicted"/>
<evidence type="ECO:0000313" key="2">
    <source>
        <dbReference type="EMBL" id="KAK0617631.1"/>
    </source>
</evidence>
<dbReference type="Proteomes" id="UP001175000">
    <property type="component" value="Unassembled WGS sequence"/>
</dbReference>
<dbReference type="EMBL" id="JAULSU010000005">
    <property type="protein sequence ID" value="KAK0617631.1"/>
    <property type="molecule type" value="Genomic_DNA"/>
</dbReference>
<feature type="signal peptide" evidence="1">
    <location>
        <begin position="1"/>
        <end position="27"/>
    </location>
</feature>
<keyword evidence="3" id="KW-1185">Reference proteome</keyword>
<name>A0AA40BXQ0_9PEZI</name>
<dbReference type="AlphaFoldDB" id="A0AA40BXQ0"/>
<reference evidence="2" key="1">
    <citation type="submission" date="2023-06" db="EMBL/GenBank/DDBJ databases">
        <title>Genome-scale phylogeny and comparative genomics of the fungal order Sordariales.</title>
        <authorList>
            <consortium name="Lawrence Berkeley National Laboratory"/>
            <person name="Hensen N."/>
            <person name="Bonometti L."/>
            <person name="Westerberg I."/>
            <person name="Brannstrom I.O."/>
            <person name="Guillou S."/>
            <person name="Cros-Aarteil S."/>
            <person name="Calhoun S."/>
            <person name="Haridas S."/>
            <person name="Kuo A."/>
            <person name="Mondo S."/>
            <person name="Pangilinan J."/>
            <person name="Riley R."/>
            <person name="Labutti K."/>
            <person name="Andreopoulos B."/>
            <person name="Lipzen A."/>
            <person name="Chen C."/>
            <person name="Yanf M."/>
            <person name="Daum C."/>
            <person name="Ng V."/>
            <person name="Clum A."/>
            <person name="Steindorff A."/>
            <person name="Ohm R."/>
            <person name="Martin F."/>
            <person name="Silar P."/>
            <person name="Natvig D."/>
            <person name="Lalanne C."/>
            <person name="Gautier V."/>
            <person name="Ament-Velasquez S.L."/>
            <person name="Kruys A."/>
            <person name="Hutchinson M.I."/>
            <person name="Powell A.J."/>
            <person name="Barry K."/>
            <person name="Miller A.N."/>
            <person name="Grigoriev I.V."/>
            <person name="Debuchy R."/>
            <person name="Gladieux P."/>
            <person name="Thoren M.H."/>
            <person name="Johannesson H."/>
        </authorList>
    </citation>
    <scope>NUCLEOTIDE SEQUENCE</scope>
    <source>
        <strain evidence="2">CBS 606.72</strain>
    </source>
</reference>
<feature type="chain" id="PRO_5041208586" evidence="1">
    <location>
        <begin position="28"/>
        <end position="180"/>
    </location>
</feature>
<gene>
    <name evidence="2" type="ORF">B0T14DRAFT_273783</name>
</gene>
<keyword evidence="1" id="KW-0732">Signal</keyword>
<evidence type="ECO:0000256" key="1">
    <source>
        <dbReference type="SAM" id="SignalP"/>
    </source>
</evidence>
<comment type="caution">
    <text evidence="2">The sequence shown here is derived from an EMBL/GenBank/DDBJ whole genome shotgun (WGS) entry which is preliminary data.</text>
</comment>
<organism evidence="2 3">
    <name type="scientific">Immersiella caudata</name>
    <dbReference type="NCBI Taxonomy" id="314043"/>
    <lineage>
        <taxon>Eukaryota</taxon>
        <taxon>Fungi</taxon>
        <taxon>Dikarya</taxon>
        <taxon>Ascomycota</taxon>
        <taxon>Pezizomycotina</taxon>
        <taxon>Sordariomycetes</taxon>
        <taxon>Sordariomycetidae</taxon>
        <taxon>Sordariales</taxon>
        <taxon>Lasiosphaeriaceae</taxon>
        <taxon>Immersiella</taxon>
    </lineage>
</organism>
<protein>
    <submittedName>
        <fullName evidence="2">Uncharacterized protein</fullName>
    </submittedName>
</protein>
<accession>A0AA40BXQ0</accession>
<evidence type="ECO:0000313" key="3">
    <source>
        <dbReference type="Proteomes" id="UP001175000"/>
    </source>
</evidence>
<sequence>MATSTKWPTLSLLLSSLLSSFLHPYLATAVTRGTGVHGLEPVPPPPTAKPGEEDVRLELLRRASSWSLPPRTCGFFGSDEPFRCATSASCVSSGAYFNCCSGFDCGASRNVYNTWCLPMTAPACVASTAGIQTLCCTTLNWPFCLTALSTNLAGQTLTGFLCGNNVVAGVHHLTPTPRYA</sequence>